<feature type="region of interest" description="Disordered" evidence="1">
    <location>
        <begin position="1"/>
        <end position="99"/>
    </location>
</feature>
<dbReference type="Proteomes" id="UP001152795">
    <property type="component" value="Unassembled WGS sequence"/>
</dbReference>
<protein>
    <submittedName>
        <fullName evidence="2">Uncharacterized protein</fullName>
    </submittedName>
</protein>
<organism evidence="2 3">
    <name type="scientific">Paramuricea clavata</name>
    <name type="common">Red gorgonian</name>
    <name type="synonym">Violescent sea-whip</name>
    <dbReference type="NCBI Taxonomy" id="317549"/>
    <lineage>
        <taxon>Eukaryota</taxon>
        <taxon>Metazoa</taxon>
        <taxon>Cnidaria</taxon>
        <taxon>Anthozoa</taxon>
        <taxon>Octocorallia</taxon>
        <taxon>Malacalcyonacea</taxon>
        <taxon>Plexauridae</taxon>
        <taxon>Paramuricea</taxon>
    </lineage>
</organism>
<name>A0A7D9ESX1_PARCT</name>
<gene>
    <name evidence="2" type="ORF">PACLA_8A062778</name>
</gene>
<feature type="compositionally biased region" description="Basic and acidic residues" evidence="1">
    <location>
        <begin position="8"/>
        <end position="23"/>
    </location>
</feature>
<accession>A0A7D9ESX1</accession>
<keyword evidence="3" id="KW-1185">Reference proteome</keyword>
<evidence type="ECO:0000256" key="1">
    <source>
        <dbReference type="SAM" id="MobiDB-lite"/>
    </source>
</evidence>
<evidence type="ECO:0000313" key="2">
    <source>
        <dbReference type="EMBL" id="CAB4014804.1"/>
    </source>
</evidence>
<feature type="compositionally biased region" description="Basic and acidic residues" evidence="1">
    <location>
        <begin position="55"/>
        <end position="94"/>
    </location>
</feature>
<reference evidence="2" key="1">
    <citation type="submission" date="2020-04" db="EMBL/GenBank/DDBJ databases">
        <authorList>
            <person name="Alioto T."/>
            <person name="Alioto T."/>
            <person name="Gomez Garrido J."/>
        </authorList>
    </citation>
    <scope>NUCLEOTIDE SEQUENCE</scope>
    <source>
        <strain evidence="2">A484AB</strain>
    </source>
</reference>
<dbReference type="AlphaFoldDB" id="A0A7D9ESX1"/>
<sequence length="119" mass="13332">MQTNDGFESERQEKEATKLHEDNGACNKTVSGNGGDTSGNGSHFKDIDLNDDDVEVKINDKSIIEEKQHEDNKESSAEDVNKDEKASEEEKKAEPTPMVSYKDLVRNVFIYLLKNNPSV</sequence>
<comment type="caution">
    <text evidence="2">The sequence shown here is derived from an EMBL/GenBank/DDBJ whole genome shotgun (WGS) entry which is preliminary data.</text>
</comment>
<proteinExistence type="predicted"/>
<evidence type="ECO:0000313" key="3">
    <source>
        <dbReference type="Proteomes" id="UP001152795"/>
    </source>
</evidence>
<dbReference type="EMBL" id="CACRXK020008454">
    <property type="protein sequence ID" value="CAB4014804.1"/>
    <property type="molecule type" value="Genomic_DNA"/>
</dbReference>